<organism evidence="2 3">
    <name type="scientific">Mycena indigotica</name>
    <dbReference type="NCBI Taxonomy" id="2126181"/>
    <lineage>
        <taxon>Eukaryota</taxon>
        <taxon>Fungi</taxon>
        <taxon>Dikarya</taxon>
        <taxon>Basidiomycota</taxon>
        <taxon>Agaricomycotina</taxon>
        <taxon>Agaricomycetes</taxon>
        <taxon>Agaricomycetidae</taxon>
        <taxon>Agaricales</taxon>
        <taxon>Marasmiineae</taxon>
        <taxon>Mycenaceae</taxon>
        <taxon>Mycena</taxon>
    </lineage>
</organism>
<dbReference type="GeneID" id="59350016"/>
<evidence type="ECO:0000256" key="1">
    <source>
        <dbReference type="SAM" id="MobiDB-lite"/>
    </source>
</evidence>
<gene>
    <name evidence="2" type="ORF">MIND_01093100</name>
</gene>
<accession>A0A8H6VXI2</accession>
<dbReference type="Proteomes" id="UP000636479">
    <property type="component" value="Unassembled WGS sequence"/>
</dbReference>
<sequence length="335" mass="37648">MSPSLILSQKYASTISISTRSLVNQALEIITTHSASLQEPPKGDSPYRLDRLVEAMLKHAPTESGTRYVALVIIDAQTSSDPAPTLVDVAEAWLNHLIVPMLTLRLENPSRSSRLEDSGSSDDTLPKQPSLHDLLLQREGNRPLIQADIWDAGYMQRLMVANKKLPEIIRGIQPTKVTRILPISGTYPTDSVDMSWEMFQSWTDTPLEAIAELETDSPRHAILLCDFDHWLVRSFRCYFEPVLNEPNTYIGHTLLDHIKFSTGQRTTQIKFTGNDAPSPELFRIHAAYAQVFHACGVDQMWGRLYAGAKHTQKSFTSMGKQTWATHSRHGLRTSN</sequence>
<dbReference type="EMBL" id="JACAZF010000009">
    <property type="protein sequence ID" value="KAF7295531.1"/>
    <property type="molecule type" value="Genomic_DNA"/>
</dbReference>
<name>A0A8H6VXI2_9AGAR</name>
<reference evidence="2" key="1">
    <citation type="submission" date="2020-05" db="EMBL/GenBank/DDBJ databases">
        <title>Mycena genomes resolve the evolution of fungal bioluminescence.</title>
        <authorList>
            <person name="Tsai I.J."/>
        </authorList>
    </citation>
    <scope>NUCLEOTIDE SEQUENCE</scope>
    <source>
        <strain evidence="2">171206Taipei</strain>
    </source>
</reference>
<keyword evidence="3" id="KW-1185">Reference proteome</keyword>
<dbReference type="OrthoDB" id="3163863at2759"/>
<protein>
    <submittedName>
        <fullName evidence="2">Uncharacterized protein</fullName>
    </submittedName>
</protein>
<evidence type="ECO:0000313" key="3">
    <source>
        <dbReference type="Proteomes" id="UP000636479"/>
    </source>
</evidence>
<dbReference type="RefSeq" id="XP_037216894.1">
    <property type="nucleotide sequence ID" value="XM_037367500.1"/>
</dbReference>
<dbReference type="AlphaFoldDB" id="A0A8H6VXI2"/>
<proteinExistence type="predicted"/>
<evidence type="ECO:0000313" key="2">
    <source>
        <dbReference type="EMBL" id="KAF7295531.1"/>
    </source>
</evidence>
<comment type="caution">
    <text evidence="2">The sequence shown here is derived from an EMBL/GenBank/DDBJ whole genome shotgun (WGS) entry which is preliminary data.</text>
</comment>
<feature type="region of interest" description="Disordered" evidence="1">
    <location>
        <begin position="109"/>
        <end position="129"/>
    </location>
</feature>